<gene>
    <name evidence="2" type="ORF">ISF26_22105</name>
</gene>
<dbReference type="Proteomes" id="UP001054846">
    <property type="component" value="Chromosome"/>
</dbReference>
<dbReference type="RefSeq" id="WP_230841458.1">
    <property type="nucleotide sequence ID" value="NZ_CP063845.1"/>
</dbReference>
<reference evidence="2 3" key="1">
    <citation type="journal article" date="2021" name="Genome Biol. Evol.">
        <title>Complete Genome Sequencing of a Novel Gloeobacter Species from a Waterfall Cave in Mexico.</title>
        <authorList>
            <person name="Saw J.H."/>
            <person name="Cardona T."/>
            <person name="Montejano G."/>
        </authorList>
    </citation>
    <scope>NUCLEOTIDE SEQUENCE [LARGE SCALE GENOMIC DNA]</scope>
    <source>
        <strain evidence="2">MG652769</strain>
    </source>
</reference>
<evidence type="ECO:0000256" key="1">
    <source>
        <dbReference type="SAM" id="MobiDB-lite"/>
    </source>
</evidence>
<protein>
    <submittedName>
        <fullName evidence="2">Uncharacterized protein</fullName>
    </submittedName>
</protein>
<sequence>MKTFCLLSIGQRGVGKTVFLAGSYAEWRQTEDARPAAWFDCDDETSRRHLEQVLAYIGRTGHYPPATIKVTDFHFHLRVRHWSGQKTLCHFDWQDIPGELCEQPDGRLRAMVLNSHGCCVFLDALALYNRDDYADRLQTILEMVKSIALLAAEAGLPYAFAIVLTKCDLLAAAGGGRGRLIARLAPMTGWLAARRIDCRLFFVGMPLIREAQRVVLRPVGATETLVWLVGRIVDLHSTTGRTPWAMALRTWVRSLRGERPPPEPGILGRLAQRHPPPPPAGDGIEPSPPEIAGGR</sequence>
<accession>A0ABY3PL75</accession>
<keyword evidence="3" id="KW-1185">Reference proteome</keyword>
<name>A0ABY3PL75_9CYAN</name>
<organism evidence="2 3">
    <name type="scientific">Gloeobacter morelensis MG652769</name>
    <dbReference type="NCBI Taxonomy" id="2781736"/>
    <lineage>
        <taxon>Bacteria</taxon>
        <taxon>Bacillati</taxon>
        <taxon>Cyanobacteriota</taxon>
        <taxon>Cyanophyceae</taxon>
        <taxon>Gloeobacterales</taxon>
        <taxon>Gloeobacteraceae</taxon>
        <taxon>Gloeobacter</taxon>
        <taxon>Gloeobacter morelensis</taxon>
    </lineage>
</organism>
<evidence type="ECO:0000313" key="2">
    <source>
        <dbReference type="EMBL" id="UFP94401.1"/>
    </source>
</evidence>
<dbReference type="EMBL" id="CP063845">
    <property type="protein sequence ID" value="UFP94401.1"/>
    <property type="molecule type" value="Genomic_DNA"/>
</dbReference>
<evidence type="ECO:0000313" key="3">
    <source>
        <dbReference type="Proteomes" id="UP001054846"/>
    </source>
</evidence>
<feature type="region of interest" description="Disordered" evidence="1">
    <location>
        <begin position="259"/>
        <end position="295"/>
    </location>
</feature>
<proteinExistence type="predicted"/>